<dbReference type="Pfam" id="PF00895">
    <property type="entry name" value="ATP-synt_8"/>
    <property type="match status" value="1"/>
</dbReference>
<evidence type="ECO:0000256" key="5">
    <source>
        <dbReference type="ARBA" id="ARBA00022547"/>
    </source>
</evidence>
<comment type="similarity">
    <text evidence="2 12">Belongs to the ATPase protein 8 family.</text>
</comment>
<keyword evidence="10 12" id="KW-0496">Mitochondrion</keyword>
<comment type="subcellular location">
    <subcellularLocation>
        <location evidence="1 12">Mitochondrion membrane</location>
        <topology evidence="1 12">Single-pass membrane protein</topology>
    </subcellularLocation>
</comment>
<keyword evidence="5 12" id="KW-0138">CF(0)</keyword>
<keyword evidence="6 12" id="KW-0812">Transmembrane</keyword>
<keyword evidence="9 12" id="KW-0406">Ion transport</keyword>
<accession>A0A0F7G7K5</accession>
<evidence type="ECO:0000256" key="11">
    <source>
        <dbReference type="ARBA" id="ARBA00023136"/>
    </source>
</evidence>
<dbReference type="GO" id="GO:0031966">
    <property type="term" value="C:mitochondrial membrane"/>
    <property type="evidence" value="ECO:0007669"/>
    <property type="project" value="UniProtKB-SubCell"/>
</dbReference>
<reference evidence="14" key="1">
    <citation type="submission" date="2015-03" db="EMBL/GenBank/DDBJ databases">
        <title>The complete mitochondrial genome of Galeruca daurica Joannis (Coleoptera: Chrysomeloidea).</title>
        <authorList>
            <person name="Zhou X."/>
            <person name="Han H."/>
            <person name="Pang B."/>
        </authorList>
    </citation>
    <scope>NUCLEOTIDE SEQUENCE</scope>
</reference>
<dbReference type="GO" id="GO:0015986">
    <property type="term" value="P:proton motive force-driven ATP synthesis"/>
    <property type="evidence" value="ECO:0007669"/>
    <property type="project" value="InterPro"/>
</dbReference>
<comment type="subunit">
    <text evidence="3">F-type ATPases have 2 components, CF(1) - the catalytic core - and CF(0) - the membrane proton channel.</text>
</comment>
<keyword evidence="8 13" id="KW-1133">Transmembrane helix</keyword>
<sequence>MPQMMPLYWLTLMFFFILVFFMFNNINYFNFFYKIKMTKNQTTKLNYNWKW</sequence>
<evidence type="ECO:0000256" key="7">
    <source>
        <dbReference type="ARBA" id="ARBA00022781"/>
    </source>
</evidence>
<evidence type="ECO:0000256" key="13">
    <source>
        <dbReference type="SAM" id="Phobius"/>
    </source>
</evidence>
<evidence type="ECO:0000256" key="12">
    <source>
        <dbReference type="RuleBase" id="RU003661"/>
    </source>
</evidence>
<evidence type="ECO:0000256" key="10">
    <source>
        <dbReference type="ARBA" id="ARBA00023128"/>
    </source>
</evidence>
<dbReference type="GeneID" id="24286814"/>
<dbReference type="EMBL" id="KR025478">
    <property type="protein sequence ID" value="AKG49877.1"/>
    <property type="molecule type" value="Genomic_DNA"/>
</dbReference>
<evidence type="ECO:0000256" key="8">
    <source>
        <dbReference type="ARBA" id="ARBA00022989"/>
    </source>
</evidence>
<evidence type="ECO:0000256" key="1">
    <source>
        <dbReference type="ARBA" id="ARBA00004304"/>
    </source>
</evidence>
<dbReference type="CTD" id="4509"/>
<evidence type="ECO:0000256" key="4">
    <source>
        <dbReference type="ARBA" id="ARBA00022448"/>
    </source>
</evidence>
<organism evidence="14">
    <name type="scientific">Galeruca daurica</name>
    <dbReference type="NCBI Taxonomy" id="1651263"/>
    <lineage>
        <taxon>Eukaryota</taxon>
        <taxon>Metazoa</taxon>
        <taxon>Ecdysozoa</taxon>
        <taxon>Arthropoda</taxon>
        <taxon>Hexapoda</taxon>
        <taxon>Insecta</taxon>
        <taxon>Pterygota</taxon>
        <taxon>Neoptera</taxon>
        <taxon>Endopterygota</taxon>
        <taxon>Coleoptera</taxon>
        <taxon>Polyphaga</taxon>
        <taxon>Cucujiformia</taxon>
        <taxon>Chrysomeloidea</taxon>
        <taxon>Chrysomelidae</taxon>
        <taxon>Galerucinae</taxon>
        <taxon>Galerucites</taxon>
        <taxon>Galeruca</taxon>
    </lineage>
</organism>
<dbReference type="GO" id="GO:0015078">
    <property type="term" value="F:proton transmembrane transporter activity"/>
    <property type="evidence" value="ECO:0007669"/>
    <property type="project" value="InterPro"/>
</dbReference>
<dbReference type="AlphaFoldDB" id="A0A0F7G7K5"/>
<keyword evidence="11 13" id="KW-0472">Membrane</keyword>
<keyword evidence="7 12" id="KW-0375">Hydrogen ion transport</keyword>
<evidence type="ECO:0000256" key="3">
    <source>
        <dbReference type="ARBA" id="ARBA00011291"/>
    </source>
</evidence>
<name>A0A0F7G7K5_9CUCU</name>
<dbReference type="RefSeq" id="YP_009139857.1">
    <property type="nucleotide sequence ID" value="NC_027114.1"/>
</dbReference>
<evidence type="ECO:0000256" key="9">
    <source>
        <dbReference type="ARBA" id="ARBA00023065"/>
    </source>
</evidence>
<evidence type="ECO:0000256" key="6">
    <source>
        <dbReference type="ARBA" id="ARBA00022692"/>
    </source>
</evidence>
<dbReference type="InterPro" id="IPR001421">
    <property type="entry name" value="ATP8_metazoa"/>
</dbReference>
<proteinExistence type="inferred from homology"/>
<dbReference type="GO" id="GO:0045259">
    <property type="term" value="C:proton-transporting ATP synthase complex"/>
    <property type="evidence" value="ECO:0007669"/>
    <property type="project" value="UniProtKB-KW"/>
</dbReference>
<protein>
    <recommendedName>
        <fullName evidence="12">ATP synthase complex subunit 8</fullName>
    </recommendedName>
</protein>
<geneLocation type="mitochondrion" evidence="14"/>
<evidence type="ECO:0000256" key="2">
    <source>
        <dbReference type="ARBA" id="ARBA00008892"/>
    </source>
</evidence>
<gene>
    <name evidence="14" type="primary">ATP8</name>
</gene>
<evidence type="ECO:0000313" key="14">
    <source>
        <dbReference type="EMBL" id="AKG49877.1"/>
    </source>
</evidence>
<keyword evidence="4 12" id="KW-0813">Transport</keyword>
<feature type="transmembrane region" description="Helical" evidence="13">
    <location>
        <begin position="6"/>
        <end position="29"/>
    </location>
</feature>